<accession>A0A2P6PBY6</accession>
<dbReference type="Proteomes" id="UP000238479">
    <property type="component" value="Chromosome 7"/>
</dbReference>
<dbReference type="AlphaFoldDB" id="A0A2P6PBY6"/>
<reference evidence="1 2" key="1">
    <citation type="journal article" date="2018" name="Nat. Genet.">
        <title>The Rosa genome provides new insights in the design of modern roses.</title>
        <authorList>
            <person name="Bendahmane M."/>
        </authorList>
    </citation>
    <scope>NUCLEOTIDE SEQUENCE [LARGE SCALE GENOMIC DNA]</scope>
    <source>
        <strain evidence="2">cv. Old Blush</strain>
    </source>
</reference>
<keyword evidence="2" id="KW-1185">Reference proteome</keyword>
<dbReference type="EMBL" id="PDCK01000045">
    <property type="protein sequence ID" value="PRQ19441.1"/>
    <property type="molecule type" value="Genomic_DNA"/>
</dbReference>
<organism evidence="1 2">
    <name type="scientific">Rosa chinensis</name>
    <name type="common">China rose</name>
    <dbReference type="NCBI Taxonomy" id="74649"/>
    <lineage>
        <taxon>Eukaryota</taxon>
        <taxon>Viridiplantae</taxon>
        <taxon>Streptophyta</taxon>
        <taxon>Embryophyta</taxon>
        <taxon>Tracheophyta</taxon>
        <taxon>Spermatophyta</taxon>
        <taxon>Magnoliopsida</taxon>
        <taxon>eudicotyledons</taxon>
        <taxon>Gunneridae</taxon>
        <taxon>Pentapetalae</taxon>
        <taxon>rosids</taxon>
        <taxon>fabids</taxon>
        <taxon>Rosales</taxon>
        <taxon>Rosaceae</taxon>
        <taxon>Rosoideae</taxon>
        <taxon>Rosoideae incertae sedis</taxon>
        <taxon>Rosa</taxon>
    </lineage>
</organism>
<protein>
    <submittedName>
        <fullName evidence="1">Uncharacterized protein</fullName>
    </submittedName>
</protein>
<sequence length="47" mass="5382">MLENCKRRKKAVVCNITGSKLHLFEADDMHKTQFCNLKFQPADMSPG</sequence>
<dbReference type="Gramene" id="PRQ19441">
    <property type="protein sequence ID" value="PRQ19441"/>
    <property type="gene ID" value="RchiOBHm_Chr7g0217251"/>
</dbReference>
<name>A0A2P6PBY6_ROSCH</name>
<comment type="caution">
    <text evidence="1">The sequence shown here is derived from an EMBL/GenBank/DDBJ whole genome shotgun (WGS) entry which is preliminary data.</text>
</comment>
<gene>
    <name evidence="1" type="ORF">RchiOBHm_Chr7g0217251</name>
</gene>
<evidence type="ECO:0000313" key="1">
    <source>
        <dbReference type="EMBL" id="PRQ19441.1"/>
    </source>
</evidence>
<proteinExistence type="predicted"/>
<evidence type="ECO:0000313" key="2">
    <source>
        <dbReference type="Proteomes" id="UP000238479"/>
    </source>
</evidence>